<organism evidence="1 2">
    <name type="scientific">Diploptera punctata</name>
    <name type="common">Pacific beetle cockroach</name>
    <dbReference type="NCBI Taxonomy" id="6984"/>
    <lineage>
        <taxon>Eukaryota</taxon>
        <taxon>Metazoa</taxon>
        <taxon>Ecdysozoa</taxon>
        <taxon>Arthropoda</taxon>
        <taxon>Hexapoda</taxon>
        <taxon>Insecta</taxon>
        <taxon>Pterygota</taxon>
        <taxon>Neoptera</taxon>
        <taxon>Polyneoptera</taxon>
        <taxon>Dictyoptera</taxon>
        <taxon>Blattodea</taxon>
        <taxon>Blaberoidea</taxon>
        <taxon>Blaberidae</taxon>
        <taxon>Diplopterinae</taxon>
        <taxon>Diploptera</taxon>
    </lineage>
</organism>
<keyword evidence="2" id="KW-1185">Reference proteome</keyword>
<evidence type="ECO:0000313" key="1">
    <source>
        <dbReference type="EMBL" id="KAJ9588771.1"/>
    </source>
</evidence>
<comment type="caution">
    <text evidence="1">The sequence shown here is derived from an EMBL/GenBank/DDBJ whole genome shotgun (WGS) entry which is preliminary data.</text>
</comment>
<reference evidence="1" key="1">
    <citation type="journal article" date="2023" name="IScience">
        <title>Live-bearing cockroach genome reveals convergent evolutionary mechanisms linked to viviparity in insects and beyond.</title>
        <authorList>
            <person name="Fouks B."/>
            <person name="Harrison M.C."/>
            <person name="Mikhailova A.A."/>
            <person name="Marchal E."/>
            <person name="English S."/>
            <person name="Carruthers M."/>
            <person name="Jennings E.C."/>
            <person name="Chiamaka E.L."/>
            <person name="Frigard R.A."/>
            <person name="Pippel M."/>
            <person name="Attardo G.M."/>
            <person name="Benoit J.B."/>
            <person name="Bornberg-Bauer E."/>
            <person name="Tobe S.S."/>
        </authorList>
    </citation>
    <scope>NUCLEOTIDE SEQUENCE</scope>
    <source>
        <strain evidence="1">Stay&amp;Tobe</strain>
    </source>
</reference>
<protein>
    <submittedName>
        <fullName evidence="1">Uncharacterized protein</fullName>
    </submittedName>
</protein>
<gene>
    <name evidence="1" type="ORF">L9F63_017930</name>
</gene>
<evidence type="ECO:0000313" key="2">
    <source>
        <dbReference type="Proteomes" id="UP001233999"/>
    </source>
</evidence>
<feature type="non-terminal residue" evidence="1">
    <location>
        <position position="54"/>
    </location>
</feature>
<proteinExistence type="predicted"/>
<reference evidence="1" key="2">
    <citation type="submission" date="2023-05" db="EMBL/GenBank/DDBJ databases">
        <authorList>
            <person name="Fouks B."/>
        </authorList>
    </citation>
    <scope>NUCLEOTIDE SEQUENCE</scope>
    <source>
        <strain evidence="1">Stay&amp;Tobe</strain>
        <tissue evidence="1">Testes</tissue>
    </source>
</reference>
<sequence length="54" mass="6073">FCCGRGRSICPNIALGSSSFFIIPRSRPCGLWGILECQFWKSISCHSSQMIFPF</sequence>
<feature type="non-terminal residue" evidence="1">
    <location>
        <position position="1"/>
    </location>
</feature>
<dbReference type="EMBL" id="JASPKZ010005306">
    <property type="protein sequence ID" value="KAJ9588771.1"/>
    <property type="molecule type" value="Genomic_DNA"/>
</dbReference>
<dbReference type="Proteomes" id="UP001233999">
    <property type="component" value="Unassembled WGS sequence"/>
</dbReference>
<dbReference type="AlphaFoldDB" id="A0AAD7ZY19"/>
<name>A0AAD7ZY19_DIPPU</name>
<accession>A0AAD7ZY19</accession>